<accession>A0A9J6CTG9</accession>
<keyword evidence="2" id="KW-1185">Reference proteome</keyword>
<gene>
    <name evidence="1" type="ORF">HPB51_029784</name>
</gene>
<protein>
    <submittedName>
        <fullName evidence="1">Uncharacterized protein</fullName>
    </submittedName>
</protein>
<sequence length="234" mass="26902">MSQARGIIHIISMSNNGFFYDLACIWYQPCNEEKRKKNCKQRQATGALPPVSSLQRLSTHVLSLQHSVVYKTLDRRHRPPARRRRRILWQIRPKVSETEATGTEISGRCFGGRLSHAHLDSSAKAPLPGCRSGRVRPDPRNGFMVLGQCNRAQHWSVFKDPRKVLPPKSFKEFADRLPSNLDAFRFNYSTLLFKSLTTGRWCWQIVVVLLVCATFKLHNKRSAARTTSCWSPRR</sequence>
<dbReference type="EMBL" id="JABSTU010006887">
    <property type="protein sequence ID" value="KAH7931616.1"/>
    <property type="molecule type" value="Genomic_DNA"/>
</dbReference>
<reference evidence="1" key="1">
    <citation type="journal article" date="2020" name="Cell">
        <title>Large-Scale Comparative Analyses of Tick Genomes Elucidate Their Genetic Diversity and Vector Capacities.</title>
        <authorList>
            <consortium name="Tick Genome and Microbiome Consortium (TIGMIC)"/>
            <person name="Jia N."/>
            <person name="Wang J."/>
            <person name="Shi W."/>
            <person name="Du L."/>
            <person name="Sun Y."/>
            <person name="Zhan W."/>
            <person name="Jiang J.F."/>
            <person name="Wang Q."/>
            <person name="Zhang B."/>
            <person name="Ji P."/>
            <person name="Bell-Sakyi L."/>
            <person name="Cui X.M."/>
            <person name="Yuan T.T."/>
            <person name="Jiang B.G."/>
            <person name="Yang W.F."/>
            <person name="Lam T.T."/>
            <person name="Chang Q.C."/>
            <person name="Ding S.J."/>
            <person name="Wang X.J."/>
            <person name="Zhu J.G."/>
            <person name="Ruan X.D."/>
            <person name="Zhao L."/>
            <person name="Wei J.T."/>
            <person name="Ye R.Z."/>
            <person name="Que T.C."/>
            <person name="Du C.H."/>
            <person name="Zhou Y.H."/>
            <person name="Cheng J.X."/>
            <person name="Dai P.F."/>
            <person name="Guo W.B."/>
            <person name="Han X.H."/>
            <person name="Huang E.J."/>
            <person name="Li L.F."/>
            <person name="Wei W."/>
            <person name="Gao Y.C."/>
            <person name="Liu J.Z."/>
            <person name="Shao H.Z."/>
            <person name="Wang X."/>
            <person name="Wang C.C."/>
            <person name="Yang T.C."/>
            <person name="Huo Q.B."/>
            <person name="Li W."/>
            <person name="Chen H.Y."/>
            <person name="Chen S.E."/>
            <person name="Zhou L.G."/>
            <person name="Ni X.B."/>
            <person name="Tian J.H."/>
            <person name="Sheng Y."/>
            <person name="Liu T."/>
            <person name="Pan Y.S."/>
            <person name="Xia L.Y."/>
            <person name="Li J."/>
            <person name="Zhao F."/>
            <person name="Cao W.C."/>
        </authorList>
    </citation>
    <scope>NUCLEOTIDE SEQUENCE</scope>
    <source>
        <strain evidence="1">Rmic-2018</strain>
    </source>
</reference>
<dbReference type="Proteomes" id="UP000821866">
    <property type="component" value="Unassembled WGS sequence"/>
</dbReference>
<evidence type="ECO:0000313" key="1">
    <source>
        <dbReference type="EMBL" id="KAH7931616.1"/>
    </source>
</evidence>
<organism evidence="1 2">
    <name type="scientific">Rhipicephalus microplus</name>
    <name type="common">Cattle tick</name>
    <name type="synonym">Boophilus microplus</name>
    <dbReference type="NCBI Taxonomy" id="6941"/>
    <lineage>
        <taxon>Eukaryota</taxon>
        <taxon>Metazoa</taxon>
        <taxon>Ecdysozoa</taxon>
        <taxon>Arthropoda</taxon>
        <taxon>Chelicerata</taxon>
        <taxon>Arachnida</taxon>
        <taxon>Acari</taxon>
        <taxon>Parasitiformes</taxon>
        <taxon>Ixodida</taxon>
        <taxon>Ixodoidea</taxon>
        <taxon>Ixodidae</taxon>
        <taxon>Rhipicephalinae</taxon>
        <taxon>Rhipicephalus</taxon>
        <taxon>Boophilus</taxon>
    </lineage>
</organism>
<dbReference type="AlphaFoldDB" id="A0A9J6CTG9"/>
<comment type="caution">
    <text evidence="1">The sequence shown here is derived from an EMBL/GenBank/DDBJ whole genome shotgun (WGS) entry which is preliminary data.</text>
</comment>
<proteinExistence type="predicted"/>
<reference evidence="1" key="2">
    <citation type="submission" date="2021-09" db="EMBL/GenBank/DDBJ databases">
        <authorList>
            <person name="Jia N."/>
            <person name="Wang J."/>
            <person name="Shi W."/>
            <person name="Du L."/>
            <person name="Sun Y."/>
            <person name="Zhan W."/>
            <person name="Jiang J."/>
            <person name="Wang Q."/>
            <person name="Zhang B."/>
            <person name="Ji P."/>
            <person name="Sakyi L.B."/>
            <person name="Cui X."/>
            <person name="Yuan T."/>
            <person name="Jiang B."/>
            <person name="Yang W."/>
            <person name="Lam T.T.-Y."/>
            <person name="Chang Q."/>
            <person name="Ding S."/>
            <person name="Wang X."/>
            <person name="Zhu J."/>
            <person name="Ruan X."/>
            <person name="Zhao L."/>
            <person name="Wei J."/>
            <person name="Que T."/>
            <person name="Du C."/>
            <person name="Cheng J."/>
            <person name="Dai P."/>
            <person name="Han X."/>
            <person name="Huang E."/>
            <person name="Gao Y."/>
            <person name="Liu J."/>
            <person name="Shao H."/>
            <person name="Ye R."/>
            <person name="Li L."/>
            <person name="Wei W."/>
            <person name="Wang X."/>
            <person name="Wang C."/>
            <person name="Huo Q."/>
            <person name="Li W."/>
            <person name="Guo W."/>
            <person name="Chen H."/>
            <person name="Chen S."/>
            <person name="Zhou L."/>
            <person name="Zhou L."/>
            <person name="Ni X."/>
            <person name="Tian J."/>
            <person name="Zhou Y."/>
            <person name="Sheng Y."/>
            <person name="Liu T."/>
            <person name="Pan Y."/>
            <person name="Xia L."/>
            <person name="Li J."/>
            <person name="Zhao F."/>
            <person name="Cao W."/>
        </authorList>
    </citation>
    <scope>NUCLEOTIDE SEQUENCE</scope>
    <source>
        <strain evidence="1">Rmic-2018</strain>
        <tissue evidence="1">Larvae</tissue>
    </source>
</reference>
<name>A0A9J6CTG9_RHIMP</name>
<evidence type="ECO:0000313" key="2">
    <source>
        <dbReference type="Proteomes" id="UP000821866"/>
    </source>
</evidence>